<comment type="caution">
    <text evidence="1">The sequence shown here is derived from an EMBL/GenBank/DDBJ whole genome shotgun (WGS) entry which is preliminary data.</text>
</comment>
<gene>
    <name evidence="1" type="ORF">E6H00_09100</name>
</gene>
<dbReference type="InterPro" id="IPR011004">
    <property type="entry name" value="Trimer_LpxA-like_sf"/>
</dbReference>
<name>A0A537K1U9_9BACT</name>
<proteinExistence type="predicted"/>
<dbReference type="CDD" id="cd04645">
    <property type="entry name" value="LbH_gamma_CA_like"/>
    <property type="match status" value="1"/>
</dbReference>
<dbReference type="InterPro" id="IPR001451">
    <property type="entry name" value="Hexapep"/>
</dbReference>
<sequence length="186" mass="18826">MLILPYEGRTPRIAPTAFVAPTATVIGDVTIGEEASVWFGAVLRGDVGRVEVGARANVQDNAVLHSTAHIPTVVGEGATIGHGAVLEGCTVQRGALIGMNAVVLHEAVVGEEALVAAGSVVTDGTQIPPRTVAAGAPCRVRKPLSGSSAEWITRAAAAYVGLSRRYRAAQARDGQAGTAADGPVSG</sequence>
<accession>A0A537K1U9</accession>
<protein>
    <submittedName>
        <fullName evidence="1">Gamma carbonic anhydrase family protein</fullName>
    </submittedName>
</protein>
<evidence type="ECO:0000313" key="2">
    <source>
        <dbReference type="Proteomes" id="UP000318509"/>
    </source>
</evidence>
<reference evidence="1 2" key="1">
    <citation type="journal article" date="2019" name="Nat. Microbiol.">
        <title>Mediterranean grassland soil C-N compound turnover is dependent on rainfall and depth, and is mediated by genomically divergent microorganisms.</title>
        <authorList>
            <person name="Diamond S."/>
            <person name="Andeer P.F."/>
            <person name="Li Z."/>
            <person name="Crits-Christoph A."/>
            <person name="Burstein D."/>
            <person name="Anantharaman K."/>
            <person name="Lane K.R."/>
            <person name="Thomas B.C."/>
            <person name="Pan C."/>
            <person name="Northen T.R."/>
            <person name="Banfield J.F."/>
        </authorList>
    </citation>
    <scope>NUCLEOTIDE SEQUENCE [LARGE SCALE GENOMIC DNA]</scope>
    <source>
        <strain evidence="1">NP_3</strain>
    </source>
</reference>
<dbReference type="SUPFAM" id="SSF51161">
    <property type="entry name" value="Trimeric LpxA-like enzymes"/>
    <property type="match status" value="1"/>
</dbReference>
<dbReference type="Proteomes" id="UP000318509">
    <property type="component" value="Unassembled WGS sequence"/>
</dbReference>
<dbReference type="EMBL" id="VBAK01000119">
    <property type="protein sequence ID" value="TMI89739.1"/>
    <property type="molecule type" value="Genomic_DNA"/>
</dbReference>
<dbReference type="Gene3D" id="2.160.10.10">
    <property type="entry name" value="Hexapeptide repeat proteins"/>
    <property type="match status" value="1"/>
</dbReference>
<dbReference type="PANTHER" id="PTHR13061:SF29">
    <property type="entry name" value="GAMMA CARBONIC ANHYDRASE-LIKE 1, MITOCHONDRIAL-RELATED"/>
    <property type="match status" value="1"/>
</dbReference>
<dbReference type="PANTHER" id="PTHR13061">
    <property type="entry name" value="DYNACTIN SUBUNIT P25"/>
    <property type="match status" value="1"/>
</dbReference>
<dbReference type="InterPro" id="IPR047324">
    <property type="entry name" value="LbH_gamma_CA-like"/>
</dbReference>
<dbReference type="Pfam" id="PF00132">
    <property type="entry name" value="Hexapep"/>
    <property type="match status" value="1"/>
</dbReference>
<organism evidence="1 2">
    <name type="scientific">Candidatus Segetimicrobium genomatis</name>
    <dbReference type="NCBI Taxonomy" id="2569760"/>
    <lineage>
        <taxon>Bacteria</taxon>
        <taxon>Bacillati</taxon>
        <taxon>Candidatus Sysuimicrobiota</taxon>
        <taxon>Candidatus Sysuimicrobiia</taxon>
        <taxon>Candidatus Sysuimicrobiales</taxon>
        <taxon>Candidatus Segetimicrobiaceae</taxon>
        <taxon>Candidatus Segetimicrobium</taxon>
    </lineage>
</organism>
<dbReference type="InterPro" id="IPR050484">
    <property type="entry name" value="Transf_Hexapept/Carb_Anhydrase"/>
</dbReference>
<evidence type="ECO:0000313" key="1">
    <source>
        <dbReference type="EMBL" id="TMI89739.1"/>
    </source>
</evidence>
<dbReference type="AlphaFoldDB" id="A0A537K1U9"/>